<organism evidence="2">
    <name type="scientific">Setaria italica</name>
    <name type="common">Foxtail millet</name>
    <name type="synonym">Panicum italicum</name>
    <dbReference type="NCBI Taxonomy" id="4555"/>
    <lineage>
        <taxon>Eukaryota</taxon>
        <taxon>Viridiplantae</taxon>
        <taxon>Streptophyta</taxon>
        <taxon>Embryophyta</taxon>
        <taxon>Tracheophyta</taxon>
        <taxon>Spermatophyta</taxon>
        <taxon>Magnoliopsida</taxon>
        <taxon>Liliopsida</taxon>
        <taxon>Poales</taxon>
        <taxon>Poaceae</taxon>
        <taxon>PACMAD clade</taxon>
        <taxon>Panicoideae</taxon>
        <taxon>Panicodae</taxon>
        <taxon>Paniceae</taxon>
        <taxon>Cenchrinae</taxon>
        <taxon>Setaria</taxon>
    </lineage>
</organism>
<feature type="region of interest" description="Disordered" evidence="1">
    <location>
        <begin position="50"/>
        <end position="87"/>
    </location>
</feature>
<protein>
    <submittedName>
        <fullName evidence="2">Uncharacterized protein</fullName>
    </submittedName>
</protein>
<dbReference type="EMBL" id="CM003529">
    <property type="protein sequence ID" value="RCV11719.1"/>
    <property type="molecule type" value="Genomic_DNA"/>
</dbReference>
<reference evidence="2" key="2">
    <citation type="submission" date="2015-07" db="EMBL/GenBank/DDBJ databases">
        <authorList>
            <person name="Noorani M."/>
        </authorList>
    </citation>
    <scope>NUCLEOTIDE SEQUENCE</scope>
    <source>
        <strain evidence="2">Yugu1</strain>
    </source>
</reference>
<accession>A0A368Q1C8</accession>
<reference evidence="2" key="1">
    <citation type="journal article" date="2012" name="Nat. Biotechnol.">
        <title>Reference genome sequence of the model plant Setaria.</title>
        <authorList>
            <person name="Bennetzen J.L."/>
            <person name="Schmutz J."/>
            <person name="Wang H."/>
            <person name="Percifield R."/>
            <person name="Hawkins J."/>
            <person name="Pontaroli A.C."/>
            <person name="Estep M."/>
            <person name="Feng L."/>
            <person name="Vaughn J.N."/>
            <person name="Grimwood J."/>
            <person name="Jenkins J."/>
            <person name="Barry K."/>
            <person name="Lindquist E."/>
            <person name="Hellsten U."/>
            <person name="Deshpande S."/>
            <person name="Wang X."/>
            <person name="Wu X."/>
            <person name="Mitros T."/>
            <person name="Triplett J."/>
            <person name="Yang X."/>
            <person name="Ye C.Y."/>
            <person name="Mauro-Herrera M."/>
            <person name="Wang L."/>
            <person name="Li P."/>
            <person name="Sharma M."/>
            <person name="Sharma R."/>
            <person name="Ronald P.C."/>
            <person name="Panaud O."/>
            <person name="Kellogg E.A."/>
            <person name="Brutnell T.P."/>
            <person name="Doust A.N."/>
            <person name="Tuskan G.A."/>
            <person name="Rokhsar D."/>
            <person name="Devos K.M."/>
        </authorList>
    </citation>
    <scope>NUCLEOTIDE SEQUENCE [LARGE SCALE GENOMIC DNA]</scope>
    <source>
        <strain evidence="2">Yugu1</strain>
    </source>
</reference>
<sequence>MSQPAAALWLSRLIHRETDLMYQRVLRVPCGAWSRRPAISEPGPCCPPLSALPARNNGPERKAKTRYGEVSVSEVRRRAGHRPPGTGGLAPALRTVCQLLFSIAYICYSGDA</sequence>
<evidence type="ECO:0000256" key="1">
    <source>
        <dbReference type="SAM" id="MobiDB-lite"/>
    </source>
</evidence>
<evidence type="ECO:0000313" key="2">
    <source>
        <dbReference type="EMBL" id="RCV11719.1"/>
    </source>
</evidence>
<name>A0A368Q1C8_SETIT</name>
<dbReference type="AlphaFoldDB" id="A0A368Q1C8"/>
<gene>
    <name evidence="2" type="ORF">SETIT_2G208800v2</name>
</gene>
<proteinExistence type="predicted"/>